<dbReference type="SUPFAM" id="SSF46565">
    <property type="entry name" value="Chaperone J-domain"/>
    <property type="match status" value="1"/>
</dbReference>
<dbReference type="PROSITE" id="PS50076">
    <property type="entry name" value="DNAJ_2"/>
    <property type="match status" value="1"/>
</dbReference>
<dbReference type="PRINTS" id="PR00625">
    <property type="entry name" value="JDOMAIN"/>
</dbReference>
<dbReference type="CDD" id="cd06257">
    <property type="entry name" value="DnaJ"/>
    <property type="match status" value="1"/>
</dbReference>
<sequence length="121" mass="13669">MDNLKKYRNILGVSINANKDDIKKAYKQKALSCHPDKTGGSDNEFVKISEAYNKLLVAKNVIRPNQNTIFKFNTSFSQKNDGSILVQDYVTINNGYKIVKRVTSDLNTGARSETTFNYIGR</sequence>
<name>A0A6C0LHL3_9ZZZZ</name>
<accession>A0A6C0LHL3</accession>
<reference evidence="2" key="1">
    <citation type="journal article" date="2020" name="Nature">
        <title>Giant virus diversity and host interactions through global metagenomics.</title>
        <authorList>
            <person name="Schulz F."/>
            <person name="Roux S."/>
            <person name="Paez-Espino D."/>
            <person name="Jungbluth S."/>
            <person name="Walsh D.A."/>
            <person name="Denef V.J."/>
            <person name="McMahon K.D."/>
            <person name="Konstantinidis K.T."/>
            <person name="Eloe-Fadrosh E.A."/>
            <person name="Kyrpides N.C."/>
            <person name="Woyke T."/>
        </authorList>
    </citation>
    <scope>NUCLEOTIDE SEQUENCE</scope>
    <source>
        <strain evidence="2">GVMAG-M-3300027833-19</strain>
    </source>
</reference>
<dbReference type="PANTHER" id="PTHR44240">
    <property type="entry name" value="DNAJ DOMAIN (PROKARYOTIC HEAT SHOCK PROTEIN)-RELATED"/>
    <property type="match status" value="1"/>
</dbReference>
<dbReference type="InterPro" id="IPR001623">
    <property type="entry name" value="DnaJ_domain"/>
</dbReference>
<proteinExistence type="predicted"/>
<organism evidence="2">
    <name type="scientific">viral metagenome</name>
    <dbReference type="NCBI Taxonomy" id="1070528"/>
    <lineage>
        <taxon>unclassified sequences</taxon>
        <taxon>metagenomes</taxon>
        <taxon>organismal metagenomes</taxon>
    </lineage>
</organism>
<dbReference type="Pfam" id="PF00226">
    <property type="entry name" value="DnaJ"/>
    <property type="match status" value="1"/>
</dbReference>
<feature type="domain" description="J" evidence="1">
    <location>
        <begin position="6"/>
        <end position="70"/>
    </location>
</feature>
<dbReference type="EMBL" id="MN740509">
    <property type="protein sequence ID" value="QHU30466.1"/>
    <property type="molecule type" value="Genomic_DNA"/>
</dbReference>
<evidence type="ECO:0000259" key="1">
    <source>
        <dbReference type="PROSITE" id="PS50076"/>
    </source>
</evidence>
<dbReference type="InterPro" id="IPR052276">
    <property type="entry name" value="Diphthamide-biosynth_chaperone"/>
</dbReference>
<dbReference type="SMART" id="SM00271">
    <property type="entry name" value="DnaJ"/>
    <property type="match status" value="1"/>
</dbReference>
<dbReference type="PANTHER" id="PTHR44240:SF10">
    <property type="entry name" value="J DOMAIN-CONTAINING PROTEIN"/>
    <property type="match status" value="1"/>
</dbReference>
<evidence type="ECO:0000313" key="2">
    <source>
        <dbReference type="EMBL" id="QHU30466.1"/>
    </source>
</evidence>
<dbReference type="InterPro" id="IPR036869">
    <property type="entry name" value="J_dom_sf"/>
</dbReference>
<dbReference type="AlphaFoldDB" id="A0A6C0LHL3"/>
<dbReference type="Gene3D" id="1.10.287.110">
    <property type="entry name" value="DnaJ domain"/>
    <property type="match status" value="1"/>
</dbReference>
<protein>
    <recommendedName>
        <fullName evidence="1">J domain-containing protein</fullName>
    </recommendedName>
</protein>